<dbReference type="STRING" id="2162.BRM9_0667"/>
<comment type="function">
    <text evidence="3">Catalyzes the reversible phosphorylation of S-methyl-5'-thioinosine (MTI) to hypoxanthine and 5-methylthioribose-1-phosphate. Involved in the breakdown of S-methyl-5'-thioadenosine (MTA), a major by-product of polyamine biosynthesis. Catabolism of (MTA) occurs via deamination to MTI and phosphorolysis to hypoxanthine.</text>
</comment>
<organism evidence="5 7">
    <name type="scientific">Methanobacterium formicicum</name>
    <dbReference type="NCBI Taxonomy" id="2162"/>
    <lineage>
        <taxon>Archaea</taxon>
        <taxon>Methanobacteriati</taxon>
        <taxon>Methanobacteriota</taxon>
        <taxon>Methanomada group</taxon>
        <taxon>Methanobacteria</taxon>
        <taxon>Methanobacteriales</taxon>
        <taxon>Methanobacteriaceae</taxon>
        <taxon>Methanobacterium</taxon>
    </lineage>
</organism>
<dbReference type="Proteomes" id="UP000062768">
    <property type="component" value="Chromosome I"/>
</dbReference>
<feature type="binding site" evidence="3">
    <location>
        <begin position="50"/>
        <end position="51"/>
    </location>
    <ligand>
        <name>phosphate</name>
        <dbReference type="ChEBI" id="CHEBI:43474"/>
    </ligand>
</feature>
<dbReference type="EMBL" id="LN734822">
    <property type="protein sequence ID" value="CEL25339.1"/>
    <property type="molecule type" value="Genomic_DNA"/>
</dbReference>
<dbReference type="Pfam" id="PF01048">
    <property type="entry name" value="PNP_UDP_1"/>
    <property type="match status" value="1"/>
</dbReference>
<evidence type="ECO:0000313" key="8">
    <source>
        <dbReference type="Proteomes" id="UP000062768"/>
    </source>
</evidence>
<reference evidence="6" key="2">
    <citation type="submission" date="2014-09" db="EMBL/GenBank/DDBJ databases">
        <authorList>
            <person name="Bishop-Lilly K.A."/>
            <person name="Broomall S.M."/>
            <person name="Chain P.S."/>
            <person name="Chertkov O."/>
            <person name="Coyne S.R."/>
            <person name="Daligault H.E."/>
            <person name="Davenport K.W."/>
            <person name="Erkkila T."/>
            <person name="Frey K.G."/>
            <person name="Gibbons H.S."/>
            <person name="Gu W."/>
            <person name="Jaissle J."/>
            <person name="Johnson S.L."/>
            <person name="Koroleva G.I."/>
            <person name="Ladner J.T."/>
            <person name="Lo C.-C."/>
            <person name="Minogue T.D."/>
            <person name="Munk C."/>
            <person name="Palacios G.F."/>
            <person name="Redden C.L."/>
            <person name="Rosenzweig C.N."/>
            <person name="Scholz M.B."/>
            <person name="Teshima H."/>
            <person name="Xu Y."/>
        </authorList>
    </citation>
    <scope>NUCLEOTIDE SEQUENCE</scope>
    <source>
        <strain evidence="6">Mb9</strain>
    </source>
</reference>
<dbReference type="GO" id="GO:0019509">
    <property type="term" value="P:L-methionine salvage from methylthioadenosine"/>
    <property type="evidence" value="ECO:0007669"/>
    <property type="project" value="TreeGrafter"/>
</dbReference>
<comment type="catalytic activity">
    <reaction evidence="3">
        <text>S-methyl-5'-thioinosine + phosphate = 5-(methylsulfanyl)-alpha-D-ribose 1-phosphate + hypoxanthine</text>
        <dbReference type="Rhea" id="RHEA:30643"/>
        <dbReference type="ChEBI" id="CHEBI:17368"/>
        <dbReference type="ChEBI" id="CHEBI:43474"/>
        <dbReference type="ChEBI" id="CHEBI:48595"/>
        <dbReference type="ChEBI" id="CHEBI:58533"/>
        <dbReference type="EC" id="2.4.2.44"/>
    </reaction>
</comment>
<dbReference type="PANTHER" id="PTHR42679">
    <property type="entry name" value="S-METHYL-5'-THIOADENOSINE PHOSPHORYLASE"/>
    <property type="match status" value="1"/>
</dbReference>
<keyword evidence="2 3" id="KW-0808">Transferase</keyword>
<dbReference type="GO" id="GO:0005829">
    <property type="term" value="C:cytosol"/>
    <property type="evidence" value="ECO:0007669"/>
    <property type="project" value="TreeGrafter"/>
</dbReference>
<dbReference type="OrthoDB" id="7681at2157"/>
<evidence type="ECO:0000256" key="1">
    <source>
        <dbReference type="ARBA" id="ARBA00022676"/>
    </source>
</evidence>
<comment type="similarity">
    <text evidence="3">Belongs to the PNP/MTAP phosphorylase family. MTAP subfamily.</text>
</comment>
<dbReference type="CDD" id="cd09010">
    <property type="entry name" value="MTAP_SsMTAPII_like_MTIP"/>
    <property type="match status" value="1"/>
</dbReference>
<comment type="subunit">
    <text evidence="3">Homotrimer.</text>
</comment>
<evidence type="ECO:0000313" key="6">
    <source>
        <dbReference type="EMBL" id="CEL25339.1"/>
    </source>
</evidence>
<reference evidence="5" key="1">
    <citation type="submission" date="2013-12" db="EMBL/GenBank/DDBJ databases">
        <title>The complete genome sequence of Methanobacterium sp. BRM9.</title>
        <authorList>
            <consortium name="Pastoral Greenhouse Gas Research Consortium"/>
            <person name="Kelly W.J."/>
            <person name="Leahy S.C."/>
            <person name="Perry R."/>
            <person name="Li D."/>
            <person name="Altermann E."/>
            <person name="Lambie S.C."/>
            <person name="Attwood G.T."/>
        </authorList>
    </citation>
    <scope>NUCLEOTIDE SEQUENCE [LARGE SCALE GENOMIC DNA]</scope>
    <source>
        <strain evidence="5">BRM9</strain>
    </source>
</reference>
<dbReference type="UniPathway" id="UPA00606"/>
<dbReference type="KEGG" id="mfc:BRM9_0667"/>
<dbReference type="EMBL" id="CP006933">
    <property type="protein sequence ID" value="AIS31488.1"/>
    <property type="molecule type" value="Genomic_DNA"/>
</dbReference>
<comment type="caution">
    <text evidence="3">Lacks conserved residue(s) required for the propagation of feature annotation.</text>
</comment>
<dbReference type="GeneID" id="26739939"/>
<comment type="miscellaneous">
    <text evidence="3">Although this enzyme belongs to the family of MTA phosphorylases based on sequence homology, it has been shown that conserved amino acid substitutions in the substrate binding pocket convert the substrate specificity of this enzyme from 6-aminopurines to 6-oxopurines.</text>
</comment>
<proteinExistence type="inferred from homology"/>
<dbReference type="Proteomes" id="UP000029661">
    <property type="component" value="Chromosome"/>
</dbReference>
<dbReference type="InterPro" id="IPR035994">
    <property type="entry name" value="Nucleoside_phosphorylase_sf"/>
</dbReference>
<gene>
    <name evidence="5" type="primary">mtnP</name>
    <name evidence="5" type="ORF">BRM9_0667</name>
    <name evidence="6" type="ORF">MB9_1704</name>
</gene>
<protein>
    <recommendedName>
        <fullName evidence="3">Probable S-methyl-5'-thioinosine phosphorylase</fullName>
        <ecNumber evidence="3">2.4.2.44</ecNumber>
    </recommendedName>
    <alternativeName>
        <fullName evidence="3">5'-methylthioinosine phosphorylase</fullName>
        <shortName evidence="3">MTI phosphorylase</shortName>
        <shortName evidence="3">MTIP</shortName>
    </alternativeName>
</protein>
<keyword evidence="1 3" id="KW-0328">Glycosyltransferase</keyword>
<keyword evidence="8" id="KW-1185">Reference proteome</keyword>
<dbReference type="Gene3D" id="3.40.50.1580">
    <property type="entry name" value="Nucleoside phosphorylase domain"/>
    <property type="match status" value="1"/>
</dbReference>
<dbReference type="HAMAP" id="MF_01963">
    <property type="entry name" value="MTAP"/>
    <property type="match status" value="1"/>
</dbReference>
<name>A0A089ZGY5_METFO</name>
<feature type="site" description="Important for substrate specificity" evidence="3">
    <location>
        <position position="216"/>
    </location>
</feature>
<dbReference type="NCBIfam" id="NF006599">
    <property type="entry name" value="PRK09136.1"/>
    <property type="match status" value="1"/>
</dbReference>
<keyword evidence="3" id="KW-0660">Purine salvage</keyword>
<evidence type="ECO:0000259" key="4">
    <source>
        <dbReference type="Pfam" id="PF01048"/>
    </source>
</evidence>
<dbReference type="InterPro" id="IPR000845">
    <property type="entry name" value="Nucleoside_phosphorylase_d"/>
</dbReference>
<feature type="site" description="Important for substrate specificity" evidence="3">
    <location>
        <position position="162"/>
    </location>
</feature>
<dbReference type="PATRIC" id="fig|2162.10.peg.1778"/>
<feature type="binding site" evidence="3">
    <location>
        <begin position="204"/>
        <end position="206"/>
    </location>
    <ligand>
        <name>substrate</name>
    </ligand>
</feature>
<feature type="binding site" evidence="3">
    <location>
        <position position="180"/>
    </location>
    <ligand>
        <name>substrate</name>
    </ligand>
</feature>
<comment type="pathway">
    <text evidence="3">Purine metabolism; purine nucleoside salvage.</text>
</comment>
<accession>A0A089ZGY5</accession>
<dbReference type="EC" id="2.4.2.44" evidence="3"/>
<evidence type="ECO:0000256" key="3">
    <source>
        <dbReference type="HAMAP-Rule" id="MF_01963"/>
    </source>
</evidence>
<evidence type="ECO:0000256" key="2">
    <source>
        <dbReference type="ARBA" id="ARBA00022679"/>
    </source>
</evidence>
<dbReference type="SUPFAM" id="SSF53167">
    <property type="entry name" value="Purine and uridine phosphorylases"/>
    <property type="match status" value="1"/>
</dbReference>
<dbReference type="InterPro" id="IPR010044">
    <property type="entry name" value="MTAP"/>
</dbReference>
<feature type="binding site" evidence="3">
    <location>
        <position position="181"/>
    </location>
    <ligand>
        <name>phosphate</name>
        <dbReference type="ChEBI" id="CHEBI:43474"/>
    </ligand>
</feature>
<evidence type="ECO:0000313" key="7">
    <source>
        <dbReference type="Proteomes" id="UP000029661"/>
    </source>
</evidence>
<dbReference type="PANTHER" id="PTHR42679:SF2">
    <property type="entry name" value="S-METHYL-5'-THIOADENOSINE PHOSPHORYLASE"/>
    <property type="match status" value="1"/>
</dbReference>
<evidence type="ECO:0000313" key="5">
    <source>
        <dbReference type="EMBL" id="AIS31488.1"/>
    </source>
</evidence>
<sequence length="259" mass="28538">MIGIIGGTGVYQIVELGDLKEKKVLNTPFGESPPVSILTFDDQEVAFIPRHREGHDNPPHMINYRANVYALKMLGVDRIIATNAVGSLDESIKPGDFLLPDDFLDFTRKRPFTFYDDQVVHVDVTQPYCLELAETITRAAGSVDGKLVPGGVYVCTEGPRFETPAEIKMFRQMGGTVVGMTGLPEVVLARELEMCYASICMVSNYAASVSPDKITIDEVFEMLEEKKKSLTQLIYHSIVNLPAGRNCPCQCALEGAEVD</sequence>
<feature type="binding site" evidence="3">
    <location>
        <position position="8"/>
    </location>
    <ligand>
        <name>phosphate</name>
        <dbReference type="ChEBI" id="CHEBI:43474"/>
    </ligand>
</feature>
<feature type="domain" description="Nucleoside phosphorylase" evidence="4">
    <location>
        <begin position="2"/>
        <end position="236"/>
    </location>
</feature>
<dbReference type="NCBIfam" id="TIGR01694">
    <property type="entry name" value="MTAP"/>
    <property type="match status" value="1"/>
</dbReference>
<dbReference type="AlphaFoldDB" id="A0A089ZGY5"/>
<dbReference type="RefSeq" id="WP_048084793.1">
    <property type="nucleotide sequence ID" value="NZ_CP006933.1"/>
</dbReference>
<dbReference type="GO" id="GO:0017061">
    <property type="term" value="F:S-methyl-5-thioadenosine phosphorylase activity"/>
    <property type="evidence" value="ECO:0007669"/>
    <property type="project" value="InterPro"/>
</dbReference>
<dbReference type="GO" id="GO:0006166">
    <property type="term" value="P:purine ribonucleoside salvage"/>
    <property type="evidence" value="ECO:0007669"/>
    <property type="project" value="UniProtKB-UniRule"/>
</dbReference>